<keyword evidence="2" id="KW-1185">Reference proteome</keyword>
<evidence type="ECO:0000313" key="2">
    <source>
        <dbReference type="Proteomes" id="UP001476807"/>
    </source>
</evidence>
<comment type="caution">
    <text evidence="1">The sequence shown here is derived from an EMBL/GenBank/DDBJ whole genome shotgun (WGS) entry which is preliminary data.</text>
</comment>
<proteinExistence type="predicted"/>
<dbReference type="Proteomes" id="UP001476807">
    <property type="component" value="Unassembled WGS sequence"/>
</dbReference>
<evidence type="ECO:0000313" key="1">
    <source>
        <dbReference type="EMBL" id="MER2999075.1"/>
    </source>
</evidence>
<protein>
    <submittedName>
        <fullName evidence="1">Uncharacterized protein</fullName>
    </submittedName>
</protein>
<accession>A0ABV1RXJ3</accession>
<gene>
    <name evidence="1" type="ORF">ABS362_16100</name>
</gene>
<dbReference type="RefSeq" id="WP_350413652.1">
    <property type="nucleotide sequence ID" value="NZ_JBEOKT010000018.1"/>
</dbReference>
<organism evidence="1 2">
    <name type="scientific">Pontibacter populi</name>
    <dbReference type="NCBI Taxonomy" id="890055"/>
    <lineage>
        <taxon>Bacteria</taxon>
        <taxon>Pseudomonadati</taxon>
        <taxon>Bacteroidota</taxon>
        <taxon>Cytophagia</taxon>
        <taxon>Cytophagales</taxon>
        <taxon>Hymenobacteraceae</taxon>
        <taxon>Pontibacter</taxon>
    </lineage>
</organism>
<dbReference type="EMBL" id="JBEOKT010000018">
    <property type="protein sequence ID" value="MER2999075.1"/>
    <property type="molecule type" value="Genomic_DNA"/>
</dbReference>
<sequence length="147" mass="17004">MLNILAHYYAFAQVPNKGKTRFDEIYSTKDYRLLEDLRTKNKDLFLYLTDVPQAFRYNVRKEAFKCLIAKGNSISSIYKTAPESFVGFGDIKGTNDAFIIHFNKDWSKFELFVAPGQKNHTTPLLNAYMNGMFNEVIQLVRKKAAIM</sequence>
<reference evidence="1 2" key="1">
    <citation type="submission" date="2024-06" db="EMBL/GenBank/DDBJ databases">
        <title>Pontibacter populi HYL7-15.</title>
        <authorList>
            <person name="Kim M.K."/>
        </authorList>
    </citation>
    <scope>NUCLEOTIDE SEQUENCE [LARGE SCALE GENOMIC DNA]</scope>
    <source>
        <strain evidence="1 2">HYL7-15</strain>
    </source>
</reference>
<name>A0ABV1RXJ3_9BACT</name>